<proteinExistence type="predicted"/>
<dbReference type="Pfam" id="PF00891">
    <property type="entry name" value="Methyltransf_2"/>
    <property type="match status" value="1"/>
</dbReference>
<dbReference type="GO" id="GO:0032259">
    <property type="term" value="P:methylation"/>
    <property type="evidence" value="ECO:0007669"/>
    <property type="project" value="UniProtKB-KW"/>
</dbReference>
<gene>
    <name evidence="5" type="ORF">VMCG_02774</name>
</gene>
<keyword evidence="2" id="KW-0808">Transferase</keyword>
<organism evidence="5 6">
    <name type="scientific">Cytospora schulzeri</name>
    <dbReference type="NCBI Taxonomy" id="448051"/>
    <lineage>
        <taxon>Eukaryota</taxon>
        <taxon>Fungi</taxon>
        <taxon>Dikarya</taxon>
        <taxon>Ascomycota</taxon>
        <taxon>Pezizomycotina</taxon>
        <taxon>Sordariomycetes</taxon>
        <taxon>Sordariomycetidae</taxon>
        <taxon>Diaporthales</taxon>
        <taxon>Cytosporaceae</taxon>
        <taxon>Cytospora</taxon>
    </lineage>
</organism>
<dbReference type="EMBL" id="LKEA01000005">
    <property type="protein sequence ID" value="ROW08880.1"/>
    <property type="molecule type" value="Genomic_DNA"/>
</dbReference>
<feature type="domain" description="O-methyltransferase C-terminal" evidence="4">
    <location>
        <begin position="201"/>
        <end position="393"/>
    </location>
</feature>
<dbReference type="PANTHER" id="PTHR43712:SF12">
    <property type="entry name" value="STERIGMATOCYSTIN 8-O-METHYLTRANSFERASE"/>
    <property type="match status" value="1"/>
</dbReference>
<dbReference type="SUPFAM" id="SSF53335">
    <property type="entry name" value="S-adenosyl-L-methionine-dependent methyltransferases"/>
    <property type="match status" value="1"/>
</dbReference>
<dbReference type="InterPro" id="IPR036388">
    <property type="entry name" value="WH-like_DNA-bd_sf"/>
</dbReference>
<protein>
    <recommendedName>
        <fullName evidence="4">O-methyltransferase C-terminal domain-containing protein</fullName>
    </recommendedName>
</protein>
<name>A0A423WZ94_9PEZI</name>
<dbReference type="PANTHER" id="PTHR43712">
    <property type="entry name" value="PUTATIVE (AFU_ORTHOLOGUE AFUA_4G14580)-RELATED"/>
    <property type="match status" value="1"/>
</dbReference>
<reference evidence="5 6" key="1">
    <citation type="submission" date="2015-09" db="EMBL/GenBank/DDBJ databases">
        <title>Host preference determinants of Valsa canker pathogens revealed by comparative genomics.</title>
        <authorList>
            <person name="Yin Z."/>
            <person name="Huang L."/>
        </authorList>
    </citation>
    <scope>NUCLEOTIDE SEQUENCE [LARGE SCALE GENOMIC DNA]</scope>
    <source>
        <strain evidence="5 6">03-1</strain>
    </source>
</reference>
<evidence type="ECO:0000313" key="6">
    <source>
        <dbReference type="Proteomes" id="UP000283895"/>
    </source>
</evidence>
<keyword evidence="3" id="KW-0949">S-adenosyl-L-methionine</keyword>
<keyword evidence="1" id="KW-0489">Methyltransferase</keyword>
<dbReference type="CDD" id="cd02440">
    <property type="entry name" value="AdoMet_MTases"/>
    <property type="match status" value="1"/>
</dbReference>
<dbReference type="STRING" id="356882.A0A423WZ94"/>
<evidence type="ECO:0000256" key="2">
    <source>
        <dbReference type="ARBA" id="ARBA00022679"/>
    </source>
</evidence>
<sequence length="419" mass="47141">MATSRIVELSQRIAVNTAKVHDYLAAHNLPEPSFALDAPLVSGIPQDNTELVNARQEVINDTLELRQLMLGPREHLTSFNENDLVSQQAVTRFNLAQAFPVESEITFGELSAAVGLGETHIRKLVRHAMTQKIFCEPRPGVVAHSACSRLIAEDEALHSYLRFKTDDLWHAAFHLCDAVAKWPGSEEPNQTGFAVANQTDKSMFDYLSDHPEKAKSFANAMRSFARRPGLEPKHIYDNRLHNTPATVVDVGGSHGLIAIELARAFPTLQLVVQDLDEPVVKDADARKPPEVADRVRFMVHDFLTPQPVRAAVYYFRSIFHNWPDKYCVKILRALIPVLEPGAKIVINDSVMPDPGTLSWDREARFRGSDLNMLELQNAGDREIAEWEKLFQQADERFVFTGARHPEGSNLWILEAEWKA</sequence>
<keyword evidence="6" id="KW-1185">Reference proteome</keyword>
<dbReference type="PROSITE" id="PS51683">
    <property type="entry name" value="SAM_OMT_II"/>
    <property type="match status" value="1"/>
</dbReference>
<dbReference type="InterPro" id="IPR016461">
    <property type="entry name" value="COMT-like"/>
</dbReference>
<evidence type="ECO:0000259" key="4">
    <source>
        <dbReference type="Pfam" id="PF00891"/>
    </source>
</evidence>
<dbReference type="Proteomes" id="UP000283895">
    <property type="component" value="Unassembled WGS sequence"/>
</dbReference>
<dbReference type="Gene3D" id="1.10.10.10">
    <property type="entry name" value="Winged helix-like DNA-binding domain superfamily/Winged helix DNA-binding domain"/>
    <property type="match status" value="1"/>
</dbReference>
<accession>A0A423WZ94</accession>
<evidence type="ECO:0000256" key="3">
    <source>
        <dbReference type="ARBA" id="ARBA00022691"/>
    </source>
</evidence>
<evidence type="ECO:0000313" key="5">
    <source>
        <dbReference type="EMBL" id="ROW08880.1"/>
    </source>
</evidence>
<dbReference type="GO" id="GO:0008171">
    <property type="term" value="F:O-methyltransferase activity"/>
    <property type="evidence" value="ECO:0007669"/>
    <property type="project" value="InterPro"/>
</dbReference>
<dbReference type="OrthoDB" id="2410195at2759"/>
<dbReference type="AlphaFoldDB" id="A0A423WZ94"/>
<dbReference type="InterPro" id="IPR029063">
    <property type="entry name" value="SAM-dependent_MTases_sf"/>
</dbReference>
<dbReference type="InterPro" id="IPR036390">
    <property type="entry name" value="WH_DNA-bd_sf"/>
</dbReference>
<dbReference type="Gene3D" id="3.40.50.150">
    <property type="entry name" value="Vaccinia Virus protein VP39"/>
    <property type="match status" value="1"/>
</dbReference>
<comment type="caution">
    <text evidence="5">The sequence shown here is derived from an EMBL/GenBank/DDBJ whole genome shotgun (WGS) entry which is preliminary data.</text>
</comment>
<dbReference type="SUPFAM" id="SSF46785">
    <property type="entry name" value="Winged helix' DNA-binding domain"/>
    <property type="match status" value="1"/>
</dbReference>
<dbReference type="InterPro" id="IPR001077">
    <property type="entry name" value="COMT_C"/>
</dbReference>
<evidence type="ECO:0000256" key="1">
    <source>
        <dbReference type="ARBA" id="ARBA00022603"/>
    </source>
</evidence>